<proteinExistence type="predicted"/>
<keyword evidence="3" id="KW-1185">Reference proteome</keyword>
<dbReference type="AlphaFoldDB" id="A0A9D4MYR9"/>
<evidence type="ECO:0000256" key="1">
    <source>
        <dbReference type="SAM" id="MobiDB-lite"/>
    </source>
</evidence>
<gene>
    <name evidence="2" type="ORF">DPMN_008769</name>
</gene>
<reference evidence="2" key="2">
    <citation type="submission" date="2020-11" db="EMBL/GenBank/DDBJ databases">
        <authorList>
            <person name="McCartney M.A."/>
            <person name="Auch B."/>
            <person name="Kono T."/>
            <person name="Mallez S."/>
            <person name="Becker A."/>
            <person name="Gohl D.M."/>
            <person name="Silverstein K.A.T."/>
            <person name="Koren S."/>
            <person name="Bechman K.B."/>
            <person name="Herman A."/>
            <person name="Abrahante J.E."/>
            <person name="Garbe J."/>
        </authorList>
    </citation>
    <scope>NUCLEOTIDE SEQUENCE</scope>
    <source>
        <strain evidence="2">Duluth1</strain>
        <tissue evidence="2">Whole animal</tissue>
    </source>
</reference>
<comment type="caution">
    <text evidence="2">The sequence shown here is derived from an EMBL/GenBank/DDBJ whole genome shotgun (WGS) entry which is preliminary data.</text>
</comment>
<sequence>MKSAEALPRNCSGHKSAGRTEGRKDGRTYGQRQNNIPPPIVGDKKSLIAVLLSHTR</sequence>
<dbReference type="EMBL" id="JAIWYP010000001">
    <property type="protein sequence ID" value="KAH3884783.1"/>
    <property type="molecule type" value="Genomic_DNA"/>
</dbReference>
<protein>
    <submittedName>
        <fullName evidence="2">Uncharacterized protein</fullName>
    </submittedName>
</protein>
<accession>A0A9D4MYR9</accession>
<dbReference type="Proteomes" id="UP000828390">
    <property type="component" value="Unassembled WGS sequence"/>
</dbReference>
<name>A0A9D4MYR9_DREPO</name>
<feature type="region of interest" description="Disordered" evidence="1">
    <location>
        <begin position="1"/>
        <end position="41"/>
    </location>
</feature>
<evidence type="ECO:0000313" key="3">
    <source>
        <dbReference type="Proteomes" id="UP000828390"/>
    </source>
</evidence>
<organism evidence="2 3">
    <name type="scientific">Dreissena polymorpha</name>
    <name type="common">Zebra mussel</name>
    <name type="synonym">Mytilus polymorpha</name>
    <dbReference type="NCBI Taxonomy" id="45954"/>
    <lineage>
        <taxon>Eukaryota</taxon>
        <taxon>Metazoa</taxon>
        <taxon>Spiralia</taxon>
        <taxon>Lophotrochozoa</taxon>
        <taxon>Mollusca</taxon>
        <taxon>Bivalvia</taxon>
        <taxon>Autobranchia</taxon>
        <taxon>Heteroconchia</taxon>
        <taxon>Euheterodonta</taxon>
        <taxon>Imparidentia</taxon>
        <taxon>Neoheterodontei</taxon>
        <taxon>Myida</taxon>
        <taxon>Dreissenoidea</taxon>
        <taxon>Dreissenidae</taxon>
        <taxon>Dreissena</taxon>
    </lineage>
</organism>
<feature type="compositionally biased region" description="Basic and acidic residues" evidence="1">
    <location>
        <begin position="18"/>
        <end position="27"/>
    </location>
</feature>
<evidence type="ECO:0000313" key="2">
    <source>
        <dbReference type="EMBL" id="KAH3884783.1"/>
    </source>
</evidence>
<reference evidence="2" key="1">
    <citation type="journal article" date="2019" name="bioRxiv">
        <title>The Genome of the Zebra Mussel, Dreissena polymorpha: A Resource for Invasive Species Research.</title>
        <authorList>
            <person name="McCartney M.A."/>
            <person name="Auch B."/>
            <person name="Kono T."/>
            <person name="Mallez S."/>
            <person name="Zhang Y."/>
            <person name="Obille A."/>
            <person name="Becker A."/>
            <person name="Abrahante J.E."/>
            <person name="Garbe J."/>
            <person name="Badalamenti J.P."/>
            <person name="Herman A."/>
            <person name="Mangelson H."/>
            <person name="Liachko I."/>
            <person name="Sullivan S."/>
            <person name="Sone E.D."/>
            <person name="Koren S."/>
            <person name="Silverstein K.A.T."/>
            <person name="Beckman K.B."/>
            <person name="Gohl D.M."/>
        </authorList>
    </citation>
    <scope>NUCLEOTIDE SEQUENCE</scope>
    <source>
        <strain evidence="2">Duluth1</strain>
        <tissue evidence="2">Whole animal</tissue>
    </source>
</reference>